<dbReference type="Gene3D" id="1.10.1790.10">
    <property type="entry name" value="PRD domain"/>
    <property type="match status" value="1"/>
</dbReference>
<protein>
    <submittedName>
        <fullName evidence="9">Transcriptional regulator MtlR</fullName>
    </submittedName>
</protein>
<dbReference type="PROSITE" id="PS51099">
    <property type="entry name" value="PTS_EIIB_TYPE_2"/>
    <property type="match status" value="1"/>
</dbReference>
<organism evidence="9">
    <name type="scientific">Anaerostipes caccae</name>
    <dbReference type="NCBI Taxonomy" id="105841"/>
    <lineage>
        <taxon>Bacteria</taxon>
        <taxon>Bacillati</taxon>
        <taxon>Bacillota</taxon>
        <taxon>Clostridia</taxon>
        <taxon>Lachnospirales</taxon>
        <taxon>Lachnospiraceae</taxon>
        <taxon>Anaerostipes</taxon>
    </lineage>
</organism>
<dbReference type="InterPro" id="IPR007737">
    <property type="entry name" value="Mga_HTH"/>
</dbReference>
<dbReference type="InterPro" id="IPR013196">
    <property type="entry name" value="HTH_11"/>
</dbReference>
<dbReference type="Gene3D" id="3.40.930.10">
    <property type="entry name" value="Mannitol-specific EII, Chain A"/>
    <property type="match status" value="1"/>
</dbReference>
<dbReference type="CDD" id="cd00211">
    <property type="entry name" value="PTS_IIA_fru"/>
    <property type="match status" value="1"/>
</dbReference>
<dbReference type="InterPro" id="IPR036388">
    <property type="entry name" value="WH-like_DNA-bd_sf"/>
</dbReference>
<dbReference type="SUPFAM" id="SSF52794">
    <property type="entry name" value="PTS system IIB component-like"/>
    <property type="match status" value="1"/>
</dbReference>
<dbReference type="Pfam" id="PF08279">
    <property type="entry name" value="HTH_11"/>
    <property type="match status" value="1"/>
</dbReference>
<keyword evidence="4" id="KW-0010">Activator</keyword>
<evidence type="ECO:0000259" key="6">
    <source>
        <dbReference type="PROSITE" id="PS51094"/>
    </source>
</evidence>
<dbReference type="GO" id="GO:0009401">
    <property type="term" value="P:phosphoenolpyruvate-dependent sugar phosphotransferase system"/>
    <property type="evidence" value="ECO:0007669"/>
    <property type="project" value="InterPro"/>
</dbReference>
<evidence type="ECO:0000256" key="1">
    <source>
        <dbReference type="ARBA" id="ARBA00022679"/>
    </source>
</evidence>
<dbReference type="PROSITE" id="PS51372">
    <property type="entry name" value="PRD_2"/>
    <property type="match status" value="1"/>
</dbReference>
<dbReference type="Gene3D" id="3.40.50.2300">
    <property type="match status" value="1"/>
</dbReference>
<feature type="domain" description="PTS EIIA type-2" evidence="6">
    <location>
        <begin position="499"/>
        <end position="638"/>
    </location>
</feature>
<dbReference type="PANTHER" id="PTHR30185:SF18">
    <property type="entry name" value="TRANSCRIPTIONAL REGULATOR MTLR"/>
    <property type="match status" value="1"/>
</dbReference>
<dbReference type="Pfam" id="PF00359">
    <property type="entry name" value="PTS_EIIA_2"/>
    <property type="match status" value="1"/>
</dbReference>
<dbReference type="CDD" id="cd05568">
    <property type="entry name" value="PTS_IIB_bgl_like"/>
    <property type="match status" value="1"/>
</dbReference>
<dbReference type="Gene3D" id="1.10.10.10">
    <property type="entry name" value="Winged helix-like DNA-binding domain superfamily/Winged helix DNA-binding domain"/>
    <property type="match status" value="2"/>
</dbReference>
<sequence>MLTERQLQLVKYLQECDGYTTAGKLAEVFHVSSRSIRNDLDAVQYYLKELPVEIERTPRLGVRLIVKKGFDITSLYSSNEIKVHSREERVIIITVLLMISEKVTIEQLAEKLQVSKNTVVQDLRPAEEFLKKHEVRLIKKSYYGMSLKGEEEQIRNTLFNLYIKTASEGSLNILHILKDHAEVDPEAGRNMIRRVEAAMGIRFADESIGELESMILASLCRIRCGFHVRGRTLDDADGVCREAILSGLPGFQVTKGDLSYFVMLFQSTKRMDGESLENWDEDGRVMQATEQLIRKFCSDLKISSEIDPEIQRQIMMHLKVAVFRLKNKIKIKNPLMEDIKYSHSFMYELTERLLKGQEEMLGVVFPDAEIAYTTMYFEVLFQENFSLNLSPEVVLVCGGGTATAVLLKQRISEYFPELRVRKICRVSDVEEETERNRPDFIISTVPLSLRNQQVIHVNPLLNSPDIDRVKNIISVLAYNRKNQYLVHRIHQTMQRGIGDLLKEEYCRFDAETDDWKEAIAMACEPLIKNGLVKPEYVEEMIHIVQNLGNYMVFIPEIAFVHGRKDNVRENCISLMKLKHPIDFGSKAKVDVKVIIVLGNITENENLADLVRILAWENNMERIKHISSYEELLSLRSEEGGGSL</sequence>
<dbReference type="InterPro" id="IPR016152">
    <property type="entry name" value="PTrfase/Anion_transptr"/>
</dbReference>
<name>A0A6N2VJD0_9FIRM</name>
<evidence type="ECO:0000256" key="3">
    <source>
        <dbReference type="ARBA" id="ARBA00023015"/>
    </source>
</evidence>
<reference evidence="9" key="1">
    <citation type="submission" date="2019-11" db="EMBL/GenBank/DDBJ databases">
        <authorList>
            <person name="Feng L."/>
        </authorList>
    </citation>
    <scope>NUCLEOTIDE SEQUENCE</scope>
    <source>
        <strain evidence="9">AcaccaeLFYP115</strain>
    </source>
</reference>
<dbReference type="SUPFAM" id="SSF46785">
    <property type="entry name" value="Winged helix' DNA-binding domain"/>
    <property type="match status" value="1"/>
</dbReference>
<keyword evidence="5" id="KW-0804">Transcription</keyword>
<feature type="domain" description="PTS EIIB type-2" evidence="7">
    <location>
        <begin position="391"/>
        <end position="481"/>
    </location>
</feature>
<dbReference type="InterPro" id="IPR036634">
    <property type="entry name" value="PRD_sf"/>
</dbReference>
<keyword evidence="1" id="KW-0808">Transferase</keyword>
<evidence type="ECO:0000259" key="8">
    <source>
        <dbReference type="PROSITE" id="PS51372"/>
    </source>
</evidence>
<dbReference type="InterPro" id="IPR011608">
    <property type="entry name" value="PRD"/>
</dbReference>
<evidence type="ECO:0000256" key="2">
    <source>
        <dbReference type="ARBA" id="ARBA00022737"/>
    </source>
</evidence>
<dbReference type="InterPro" id="IPR050661">
    <property type="entry name" value="BglG_antiterminators"/>
</dbReference>
<dbReference type="GO" id="GO:0006355">
    <property type="term" value="P:regulation of DNA-templated transcription"/>
    <property type="evidence" value="ECO:0007669"/>
    <property type="project" value="InterPro"/>
</dbReference>
<accession>A0A6N2VJD0</accession>
<dbReference type="SUPFAM" id="SSF63520">
    <property type="entry name" value="PTS-regulatory domain, PRD"/>
    <property type="match status" value="1"/>
</dbReference>
<dbReference type="GO" id="GO:0008982">
    <property type="term" value="F:protein-N(PI)-phosphohistidine-sugar phosphotransferase activity"/>
    <property type="evidence" value="ECO:0007669"/>
    <property type="project" value="InterPro"/>
</dbReference>
<dbReference type="Pfam" id="PF00874">
    <property type="entry name" value="PRD"/>
    <property type="match status" value="1"/>
</dbReference>
<evidence type="ECO:0000259" key="7">
    <source>
        <dbReference type="PROSITE" id="PS51099"/>
    </source>
</evidence>
<dbReference type="EMBL" id="CACRSQ010000007">
    <property type="protein sequence ID" value="VYT30625.1"/>
    <property type="molecule type" value="Genomic_DNA"/>
</dbReference>
<dbReference type="RefSeq" id="WP_022261194.1">
    <property type="nucleotide sequence ID" value="NZ_CACRSQ010000007.1"/>
</dbReference>
<dbReference type="PROSITE" id="PS51094">
    <property type="entry name" value="PTS_EIIA_TYPE_2"/>
    <property type="match status" value="1"/>
</dbReference>
<keyword evidence="3" id="KW-0805">Transcription regulation</keyword>
<dbReference type="AlphaFoldDB" id="A0A6N2VJD0"/>
<keyword evidence="2" id="KW-0677">Repeat</keyword>
<evidence type="ECO:0000256" key="5">
    <source>
        <dbReference type="ARBA" id="ARBA00023163"/>
    </source>
</evidence>
<dbReference type="InterPro" id="IPR036390">
    <property type="entry name" value="WH_DNA-bd_sf"/>
</dbReference>
<feature type="domain" description="PRD" evidence="8">
    <location>
        <begin position="280"/>
        <end position="387"/>
    </location>
</feature>
<dbReference type="InterPro" id="IPR013011">
    <property type="entry name" value="PTS_EIIB_2"/>
</dbReference>
<proteinExistence type="predicted"/>
<dbReference type="InterPro" id="IPR036095">
    <property type="entry name" value="PTS_EIIB-like_sf"/>
</dbReference>
<dbReference type="PANTHER" id="PTHR30185">
    <property type="entry name" value="CRYPTIC BETA-GLUCOSIDE BGL OPERON ANTITERMINATOR"/>
    <property type="match status" value="1"/>
</dbReference>
<evidence type="ECO:0000256" key="4">
    <source>
        <dbReference type="ARBA" id="ARBA00023159"/>
    </source>
</evidence>
<dbReference type="Pfam" id="PF05043">
    <property type="entry name" value="Mga"/>
    <property type="match status" value="1"/>
</dbReference>
<dbReference type="InterPro" id="IPR002178">
    <property type="entry name" value="PTS_EIIA_type-2_dom"/>
</dbReference>
<gene>
    <name evidence="9" type="primary">mtlR_9</name>
    <name evidence="9" type="ORF">ACLFYP115_02590</name>
</gene>
<evidence type="ECO:0000313" key="9">
    <source>
        <dbReference type="EMBL" id="VYT30625.1"/>
    </source>
</evidence>
<dbReference type="SUPFAM" id="SSF55804">
    <property type="entry name" value="Phoshotransferase/anion transport protein"/>
    <property type="match status" value="1"/>
</dbReference>